<feature type="transmembrane region" description="Helical" evidence="8">
    <location>
        <begin position="329"/>
        <end position="351"/>
    </location>
</feature>
<dbReference type="Pfam" id="PF07690">
    <property type="entry name" value="MFS_1"/>
    <property type="match status" value="1"/>
</dbReference>
<comment type="similarity">
    <text evidence="2">Belongs to the major facilitator superfamily.</text>
</comment>
<evidence type="ECO:0000313" key="10">
    <source>
        <dbReference type="EMBL" id="KND89836.1"/>
    </source>
</evidence>
<keyword evidence="11" id="KW-1185">Reference proteome</keyword>
<dbReference type="STRING" id="1163406.A0A0L0N742"/>
<keyword evidence="3 8" id="KW-0812">Transmembrane</keyword>
<feature type="transmembrane region" description="Helical" evidence="8">
    <location>
        <begin position="465"/>
        <end position="488"/>
    </location>
</feature>
<evidence type="ECO:0000256" key="2">
    <source>
        <dbReference type="ARBA" id="ARBA00008335"/>
    </source>
</evidence>
<gene>
    <name evidence="10" type="ORF">TOPH_05582</name>
</gene>
<evidence type="ECO:0000256" key="4">
    <source>
        <dbReference type="ARBA" id="ARBA00022989"/>
    </source>
</evidence>
<name>A0A0L0N742_TOLOC</name>
<dbReference type="GO" id="GO:0016020">
    <property type="term" value="C:membrane"/>
    <property type="evidence" value="ECO:0007669"/>
    <property type="project" value="UniProtKB-SubCell"/>
</dbReference>
<feature type="transmembrane region" description="Helical" evidence="8">
    <location>
        <begin position="288"/>
        <end position="309"/>
    </location>
</feature>
<sequence>MADTEKSEASDNKPQTRLDADVDCPSAVETSAEEAKDPDVVDFDGPNDPENPMNWSSAKKTAAIAIVSLMTLLSPIGSTISSAAASDIMEHFHSANESLEAFVTTIFLLGYTFGPIVIAPLSELYGRALLYQVCMVLFIIFNVACAVANSLGSLIVFRFLAGIAGSCPVTLGTGSIADMIPREKRAGAMAAYVVGAVLGPSIGPICGGYLTPAAGWRWNFWLMAIASGVMTVVVFLFVRESYPYVIQKRKTERLRKQTGNPSLRSALDTGKTPRELFAFSILRPLKMLLSPIVFMLSLYAAVVYSYLYLCFTTFPLVFGGQYGFGSGASGLATIGLGVGSLVGVFFCGAVAEKLSNYLTEKNGGEPKPEYRFPTLAVGGFCVPIGLFWYGWAAESKAHWIVPIIGTSFLGAGMIITYMASTMYLVDAYTVYAASVTAASTIFRCLFGALLPLAGNAMYSALGVGWGTSVLGFIAVAFTPLPFIFYIYGQRIRETKRFKVEF</sequence>
<feature type="transmembrane region" description="Helical" evidence="8">
    <location>
        <begin position="101"/>
        <end position="121"/>
    </location>
</feature>
<evidence type="ECO:0000256" key="5">
    <source>
        <dbReference type="ARBA" id="ARBA00023136"/>
    </source>
</evidence>
<reference evidence="10 11" key="1">
    <citation type="journal article" date="2015" name="BMC Genomics">
        <title>The genome of the truffle-parasite Tolypocladium ophioglossoides and the evolution of antifungal peptaibiotics.</title>
        <authorList>
            <person name="Quandt C.A."/>
            <person name="Bushley K.E."/>
            <person name="Spatafora J.W."/>
        </authorList>
    </citation>
    <scope>NUCLEOTIDE SEQUENCE [LARGE SCALE GENOMIC DNA]</scope>
    <source>
        <strain evidence="10 11">CBS 100239</strain>
    </source>
</reference>
<evidence type="ECO:0000256" key="8">
    <source>
        <dbReference type="SAM" id="Phobius"/>
    </source>
</evidence>
<dbReference type="CDD" id="cd17323">
    <property type="entry name" value="MFS_Tpo1_MDR_like"/>
    <property type="match status" value="1"/>
</dbReference>
<organism evidence="10 11">
    <name type="scientific">Tolypocladium ophioglossoides (strain CBS 100239)</name>
    <name type="common">Snaketongue truffleclub</name>
    <name type="synonym">Elaphocordyceps ophioglossoides</name>
    <dbReference type="NCBI Taxonomy" id="1163406"/>
    <lineage>
        <taxon>Eukaryota</taxon>
        <taxon>Fungi</taxon>
        <taxon>Dikarya</taxon>
        <taxon>Ascomycota</taxon>
        <taxon>Pezizomycotina</taxon>
        <taxon>Sordariomycetes</taxon>
        <taxon>Hypocreomycetidae</taxon>
        <taxon>Hypocreales</taxon>
        <taxon>Ophiocordycipitaceae</taxon>
        <taxon>Tolypocladium</taxon>
    </lineage>
</organism>
<feature type="transmembrane region" description="Helical" evidence="8">
    <location>
        <begin position="218"/>
        <end position="238"/>
    </location>
</feature>
<dbReference type="SUPFAM" id="SSF103473">
    <property type="entry name" value="MFS general substrate transporter"/>
    <property type="match status" value="1"/>
</dbReference>
<dbReference type="FunFam" id="1.20.1250.20:FF:000011">
    <property type="entry name" value="MFS multidrug transporter, putative"/>
    <property type="match status" value="1"/>
</dbReference>
<feature type="transmembrane region" description="Helical" evidence="8">
    <location>
        <begin position="397"/>
        <end position="418"/>
    </location>
</feature>
<protein>
    <submittedName>
        <fullName evidence="10">Putative transporter</fullName>
    </submittedName>
</protein>
<dbReference type="InterPro" id="IPR036259">
    <property type="entry name" value="MFS_trans_sf"/>
</dbReference>
<feature type="transmembrane region" description="Helical" evidence="8">
    <location>
        <begin position="372"/>
        <end position="391"/>
    </location>
</feature>
<feature type="transmembrane region" description="Helical" evidence="8">
    <location>
        <begin position="189"/>
        <end position="212"/>
    </location>
</feature>
<feature type="transmembrane region" description="Helical" evidence="8">
    <location>
        <begin position="62"/>
        <end position="81"/>
    </location>
</feature>
<evidence type="ECO:0000256" key="6">
    <source>
        <dbReference type="ARBA" id="ARBA00023180"/>
    </source>
</evidence>
<evidence type="ECO:0000313" key="11">
    <source>
        <dbReference type="Proteomes" id="UP000036947"/>
    </source>
</evidence>
<evidence type="ECO:0000256" key="3">
    <source>
        <dbReference type="ARBA" id="ARBA00022692"/>
    </source>
</evidence>
<dbReference type="InterPro" id="IPR020846">
    <property type="entry name" value="MFS_dom"/>
</dbReference>
<keyword evidence="6" id="KW-0325">Glycoprotein</keyword>
<evidence type="ECO:0000256" key="7">
    <source>
        <dbReference type="SAM" id="MobiDB-lite"/>
    </source>
</evidence>
<dbReference type="OrthoDB" id="6770063at2759"/>
<accession>A0A0L0N742</accession>
<keyword evidence="5 8" id="KW-0472">Membrane</keyword>
<comment type="subcellular location">
    <subcellularLocation>
        <location evidence="1">Membrane</location>
        <topology evidence="1">Multi-pass membrane protein</topology>
    </subcellularLocation>
</comment>
<dbReference type="GO" id="GO:0022857">
    <property type="term" value="F:transmembrane transporter activity"/>
    <property type="evidence" value="ECO:0007669"/>
    <property type="project" value="InterPro"/>
</dbReference>
<dbReference type="PANTHER" id="PTHR23502">
    <property type="entry name" value="MAJOR FACILITATOR SUPERFAMILY"/>
    <property type="match status" value="1"/>
</dbReference>
<comment type="caution">
    <text evidence="10">The sequence shown here is derived from an EMBL/GenBank/DDBJ whole genome shotgun (WGS) entry which is preliminary data.</text>
</comment>
<dbReference type="InterPro" id="IPR011701">
    <property type="entry name" value="MFS"/>
</dbReference>
<dbReference type="Proteomes" id="UP000036947">
    <property type="component" value="Unassembled WGS sequence"/>
</dbReference>
<feature type="transmembrane region" description="Helical" evidence="8">
    <location>
        <begin position="430"/>
        <end position="453"/>
    </location>
</feature>
<dbReference type="Gene3D" id="1.20.1250.20">
    <property type="entry name" value="MFS general substrate transporter like domains"/>
    <property type="match status" value="1"/>
</dbReference>
<dbReference type="EMBL" id="LFRF01000016">
    <property type="protein sequence ID" value="KND89836.1"/>
    <property type="molecule type" value="Genomic_DNA"/>
</dbReference>
<dbReference type="AlphaFoldDB" id="A0A0L0N742"/>
<proteinExistence type="inferred from homology"/>
<feature type="compositionally biased region" description="Basic and acidic residues" evidence="7">
    <location>
        <begin position="1"/>
        <end position="20"/>
    </location>
</feature>
<keyword evidence="4 8" id="KW-1133">Transmembrane helix</keyword>
<feature type="transmembrane region" description="Helical" evidence="8">
    <location>
        <begin position="155"/>
        <end position="177"/>
    </location>
</feature>
<dbReference type="PANTHER" id="PTHR23502:SF68">
    <property type="entry name" value="MULTIDRUG TRANSPORTER, PUTATIVE (AFU_ORTHOLOGUE AFUA_3G01120)-RELATED"/>
    <property type="match status" value="1"/>
</dbReference>
<dbReference type="PROSITE" id="PS50850">
    <property type="entry name" value="MFS"/>
    <property type="match status" value="1"/>
</dbReference>
<feature type="region of interest" description="Disordered" evidence="7">
    <location>
        <begin position="1"/>
        <end position="54"/>
    </location>
</feature>
<evidence type="ECO:0000259" key="9">
    <source>
        <dbReference type="PROSITE" id="PS50850"/>
    </source>
</evidence>
<feature type="transmembrane region" description="Helical" evidence="8">
    <location>
        <begin position="128"/>
        <end position="149"/>
    </location>
</feature>
<feature type="domain" description="Major facilitator superfamily (MFS) profile" evidence="9">
    <location>
        <begin position="63"/>
        <end position="491"/>
    </location>
</feature>
<evidence type="ECO:0000256" key="1">
    <source>
        <dbReference type="ARBA" id="ARBA00004141"/>
    </source>
</evidence>